<reference evidence="9 10" key="1">
    <citation type="submission" date="2016-10" db="EMBL/GenBank/DDBJ databases">
        <authorList>
            <person name="Varghese N."/>
            <person name="Submissions S."/>
        </authorList>
    </citation>
    <scope>NUCLEOTIDE SEQUENCE [LARGE SCALE GENOMIC DNA]</scope>
    <source>
        <strain evidence="9 10">DSM 17997</strain>
    </source>
</reference>
<dbReference type="Gene3D" id="3.90.550.10">
    <property type="entry name" value="Spore Coat Polysaccharide Biosynthesis Protein SpsA, Chain A"/>
    <property type="match status" value="1"/>
</dbReference>
<dbReference type="SUPFAM" id="SSF53448">
    <property type="entry name" value="Nucleotide-diphospho-sugar transferases"/>
    <property type="match status" value="1"/>
</dbReference>
<keyword evidence="4" id="KW-0812">Transmembrane</keyword>
<name>A0A1H3SNW1_9BACT</name>
<protein>
    <submittedName>
        <fullName evidence="9">Glycosyltransferase involved in cell wall bisynthesis</fullName>
    </submittedName>
</protein>
<sequence length="245" mass="28054">MKRITIIIPVYNEEGNIENIKSEIDRYILSSQCAVSVVFVNDGSLDGSLGLIKKICAQEGGYEYISLTKNSGLSAAIKVGIDYVQTEWVGYMDGDLQTSPLDFLKFEPFIDDFELVTGFRENRKDSGLKIISSSFANWFRDSLLSDGIRDSGCPLKIFKRGFAQKLPFYKGMHRFLPALTQIHGGRVKEIPVNHFPRTEGISKFNLRNRLFHPFLDSLLVFWMKKRRIEYQIKESSRNKILETHA</sequence>
<proteinExistence type="predicted"/>
<evidence type="ECO:0000256" key="2">
    <source>
        <dbReference type="ARBA" id="ARBA00022676"/>
    </source>
</evidence>
<comment type="caution">
    <text evidence="9">The sequence shown here is derived from an EMBL/GenBank/DDBJ whole genome shotgun (WGS) entry which is preliminary data.</text>
</comment>
<dbReference type="Pfam" id="PF00535">
    <property type="entry name" value="Glycos_transf_2"/>
    <property type="match status" value="1"/>
</dbReference>
<evidence type="ECO:0000256" key="4">
    <source>
        <dbReference type="ARBA" id="ARBA00022692"/>
    </source>
</evidence>
<evidence type="ECO:0000256" key="3">
    <source>
        <dbReference type="ARBA" id="ARBA00022679"/>
    </source>
</evidence>
<evidence type="ECO:0000313" key="10">
    <source>
        <dbReference type="Proteomes" id="UP000199663"/>
    </source>
</evidence>
<evidence type="ECO:0000259" key="8">
    <source>
        <dbReference type="Pfam" id="PF00535"/>
    </source>
</evidence>
<organism evidence="9 10">
    <name type="scientific">Rhodonellum ikkaensis</name>
    <dbReference type="NCBI Taxonomy" id="336829"/>
    <lineage>
        <taxon>Bacteria</taxon>
        <taxon>Pseudomonadati</taxon>
        <taxon>Bacteroidota</taxon>
        <taxon>Cytophagia</taxon>
        <taxon>Cytophagales</taxon>
        <taxon>Cytophagaceae</taxon>
        <taxon>Rhodonellum</taxon>
    </lineage>
</organism>
<evidence type="ECO:0000256" key="5">
    <source>
        <dbReference type="ARBA" id="ARBA00022985"/>
    </source>
</evidence>
<keyword evidence="3" id="KW-0808">Transferase</keyword>
<feature type="domain" description="Glycosyltransferase 2-like" evidence="8">
    <location>
        <begin position="5"/>
        <end position="135"/>
    </location>
</feature>
<evidence type="ECO:0000256" key="7">
    <source>
        <dbReference type="ARBA" id="ARBA00023136"/>
    </source>
</evidence>
<keyword evidence="6" id="KW-1133">Transmembrane helix</keyword>
<gene>
    <name evidence="9" type="ORF">SAMN05444412_112115</name>
</gene>
<dbReference type="PANTHER" id="PTHR48090">
    <property type="entry name" value="UNDECAPRENYL-PHOSPHATE 4-DEOXY-4-FORMAMIDO-L-ARABINOSE TRANSFERASE-RELATED"/>
    <property type="match status" value="1"/>
</dbReference>
<evidence type="ECO:0000256" key="6">
    <source>
        <dbReference type="ARBA" id="ARBA00022989"/>
    </source>
</evidence>
<keyword evidence="2" id="KW-0328">Glycosyltransferase</keyword>
<evidence type="ECO:0000313" key="9">
    <source>
        <dbReference type="EMBL" id="SDZ39400.1"/>
    </source>
</evidence>
<accession>A0A1H3SNW1</accession>
<dbReference type="Proteomes" id="UP000199663">
    <property type="component" value="Unassembled WGS sequence"/>
</dbReference>
<keyword evidence="10" id="KW-1185">Reference proteome</keyword>
<evidence type="ECO:0000256" key="1">
    <source>
        <dbReference type="ARBA" id="ARBA00022475"/>
    </source>
</evidence>
<dbReference type="PANTHER" id="PTHR48090:SF3">
    <property type="entry name" value="UNDECAPRENYL-PHOSPHATE 4-DEOXY-4-FORMAMIDO-L-ARABINOSE TRANSFERASE"/>
    <property type="match status" value="1"/>
</dbReference>
<dbReference type="EMBL" id="FNQC01000012">
    <property type="protein sequence ID" value="SDZ39400.1"/>
    <property type="molecule type" value="Genomic_DNA"/>
</dbReference>
<dbReference type="RefSeq" id="WP_019599008.1">
    <property type="nucleotide sequence ID" value="NZ_FNQC01000012.1"/>
</dbReference>
<dbReference type="InterPro" id="IPR050256">
    <property type="entry name" value="Glycosyltransferase_2"/>
</dbReference>
<dbReference type="InterPro" id="IPR001173">
    <property type="entry name" value="Glyco_trans_2-like"/>
</dbReference>
<keyword evidence="5" id="KW-0448">Lipopolysaccharide biosynthesis</keyword>
<dbReference type="InterPro" id="IPR029044">
    <property type="entry name" value="Nucleotide-diphossugar_trans"/>
</dbReference>
<keyword evidence="7" id="KW-0472">Membrane</keyword>
<keyword evidence="1" id="KW-1003">Cell membrane</keyword>